<protein>
    <submittedName>
        <fullName evidence="2">Acyl dehydratase</fullName>
    </submittedName>
</protein>
<dbReference type="RefSeq" id="WP_184719885.1">
    <property type="nucleotide sequence ID" value="NZ_JACHJP010000007.1"/>
</dbReference>
<sequence>MPMNEGCVGKVYPPTAPYEVGREKIKEFAAAVREGNAACWDTEAARALGYPDIIAPPSFPMVLTLEAEHDAVHDPELGAANQNRFVHREQRFAYNRPIHAGDVLTVTVRLAGVDSVGGNDVVTYESTLKAADGEHVCTGRSTFVIFNQEGGDVP</sequence>
<dbReference type="CDD" id="cd03441">
    <property type="entry name" value="R_hydratase_like"/>
    <property type="match status" value="1"/>
</dbReference>
<dbReference type="AlphaFoldDB" id="A0A7W7QSS3"/>
<reference evidence="2 3" key="1">
    <citation type="submission" date="2020-08" db="EMBL/GenBank/DDBJ databases">
        <title>Genomic Encyclopedia of Type Strains, Phase III (KMG-III): the genomes of soil and plant-associated and newly described type strains.</title>
        <authorList>
            <person name="Whitman W."/>
        </authorList>
    </citation>
    <scope>NUCLEOTIDE SEQUENCE [LARGE SCALE GENOMIC DNA]</scope>
    <source>
        <strain evidence="2 3">CECT 8840</strain>
    </source>
</reference>
<evidence type="ECO:0000313" key="2">
    <source>
        <dbReference type="EMBL" id="MBB4918521.1"/>
    </source>
</evidence>
<keyword evidence="3" id="KW-1185">Reference proteome</keyword>
<dbReference type="SUPFAM" id="SSF54637">
    <property type="entry name" value="Thioesterase/thiol ester dehydrase-isomerase"/>
    <property type="match status" value="1"/>
</dbReference>
<comment type="caution">
    <text evidence="2">The sequence shown here is derived from an EMBL/GenBank/DDBJ whole genome shotgun (WGS) entry which is preliminary data.</text>
</comment>
<organism evidence="2 3">
    <name type="scientific">Streptosporangium saharense</name>
    <dbReference type="NCBI Taxonomy" id="1706840"/>
    <lineage>
        <taxon>Bacteria</taxon>
        <taxon>Bacillati</taxon>
        <taxon>Actinomycetota</taxon>
        <taxon>Actinomycetes</taxon>
        <taxon>Streptosporangiales</taxon>
        <taxon>Streptosporangiaceae</taxon>
        <taxon>Streptosporangium</taxon>
    </lineage>
</organism>
<dbReference type="PIRSF" id="PIRSF018072">
    <property type="entry name" value="UCP018072"/>
    <property type="match status" value="1"/>
</dbReference>
<name>A0A7W7QSS3_9ACTN</name>
<feature type="domain" description="FAS1-like dehydratase" evidence="1">
    <location>
        <begin position="8"/>
        <end position="138"/>
    </location>
</feature>
<accession>A0A7W7QSS3</accession>
<dbReference type="Pfam" id="PF13452">
    <property type="entry name" value="FAS1_DH_region"/>
    <property type="match status" value="1"/>
</dbReference>
<dbReference type="Proteomes" id="UP000552644">
    <property type="component" value="Unassembled WGS sequence"/>
</dbReference>
<dbReference type="Gene3D" id="3.10.129.10">
    <property type="entry name" value="Hotdog Thioesterase"/>
    <property type="match status" value="1"/>
</dbReference>
<evidence type="ECO:0000259" key="1">
    <source>
        <dbReference type="Pfam" id="PF13452"/>
    </source>
</evidence>
<evidence type="ECO:0000313" key="3">
    <source>
        <dbReference type="Proteomes" id="UP000552644"/>
    </source>
</evidence>
<dbReference type="InterPro" id="IPR016709">
    <property type="entry name" value="HadA-like"/>
</dbReference>
<gene>
    <name evidence="2" type="ORF">FHS44_005651</name>
</gene>
<dbReference type="EMBL" id="JACHJP010000007">
    <property type="protein sequence ID" value="MBB4918521.1"/>
    <property type="molecule type" value="Genomic_DNA"/>
</dbReference>
<dbReference type="InterPro" id="IPR029069">
    <property type="entry name" value="HotDog_dom_sf"/>
</dbReference>
<dbReference type="InterPro" id="IPR039569">
    <property type="entry name" value="FAS1-like_DH_region"/>
</dbReference>
<proteinExistence type="predicted"/>